<organism evidence="1 2">
    <name type="scientific">Methylococcus capsulatus (strain ATCC 33009 / NCIMB 11132 / Bath)</name>
    <dbReference type="NCBI Taxonomy" id="243233"/>
    <lineage>
        <taxon>Bacteria</taxon>
        <taxon>Pseudomonadati</taxon>
        <taxon>Pseudomonadota</taxon>
        <taxon>Gammaproteobacteria</taxon>
        <taxon>Methylococcales</taxon>
        <taxon>Methylococcaceae</taxon>
        <taxon>Methylococcus</taxon>
    </lineage>
</organism>
<dbReference type="Proteomes" id="UP000006821">
    <property type="component" value="Chromosome"/>
</dbReference>
<reference evidence="1 2" key="1">
    <citation type="journal article" date="2004" name="PLoS Biol.">
        <title>Genomic insights into methanotrophy: the complete genome sequence of Methylococcus capsulatus (Bath).</title>
        <authorList>
            <person name="Ward N.L."/>
            <person name="Larsen O."/>
            <person name="Sakwa J."/>
            <person name="Bruseth L."/>
            <person name="Khouri H.M."/>
            <person name="Durkin A.S."/>
            <person name="Dimitrov G."/>
            <person name="Jiang L."/>
            <person name="Scanlan D."/>
            <person name="Kang K.H."/>
            <person name="Lewis M.R."/>
            <person name="Nelson K.E."/>
            <person name="Methe B.A."/>
            <person name="Wu M."/>
            <person name="Heidelberg J.F."/>
            <person name="Paulsen I.T."/>
            <person name="Fouts D.E."/>
            <person name="Ravel J."/>
            <person name="Tettelin H."/>
            <person name="Ren Q."/>
            <person name="Read T.D."/>
            <person name="DeBoy R.T."/>
            <person name="Seshadri R."/>
            <person name="Salzberg S.L."/>
            <person name="Jensen H.B."/>
            <person name="Birkeland N.K."/>
            <person name="Nelson W.C."/>
            <person name="Dodson R.J."/>
            <person name="Grindhaug S.H."/>
            <person name="Holt I.E."/>
            <person name="Eidhammer I."/>
            <person name="Jonasen I."/>
            <person name="Vanaken S."/>
            <person name="Utterback T.R."/>
            <person name="Feldblyum T.V."/>
            <person name="Fraser C.M."/>
            <person name="Lillehaug J.R."/>
            <person name="Eisen J.A."/>
        </authorList>
    </citation>
    <scope>NUCLEOTIDE SEQUENCE [LARGE SCALE GENOMIC DNA]</scope>
    <source>
        <strain evidence="2">ATCC 33009 / NCIMB 11132 / Bath</strain>
    </source>
</reference>
<accession>Q606E5</accession>
<dbReference type="KEGG" id="mca:MCA2073"/>
<name>Q606E5_METCA</name>
<dbReference type="AlphaFoldDB" id="Q606E5"/>
<dbReference type="HOGENOM" id="CLU_2274037_0_0_6"/>
<gene>
    <name evidence="1" type="ordered locus">MCA2073</name>
</gene>
<evidence type="ECO:0000313" key="1">
    <source>
        <dbReference type="EMBL" id="AAU91950.1"/>
    </source>
</evidence>
<proteinExistence type="predicted"/>
<sequence length="102" mass="10865">MVLVLIIHSIVFTYDALVRLKRRHDLVSNLLETMKAHVANEKVRWRHSSLPVIGPYRFGAPPVPSSSLTKPPSAGCRPCASMAGAGNGDAVGGPDFCGSGPR</sequence>
<protein>
    <submittedName>
        <fullName evidence="1">Uncharacterized protein</fullName>
    </submittedName>
</protein>
<dbReference type="EMBL" id="AE017282">
    <property type="protein sequence ID" value="AAU91950.1"/>
    <property type="molecule type" value="Genomic_DNA"/>
</dbReference>
<evidence type="ECO:0000313" key="2">
    <source>
        <dbReference type="Proteomes" id="UP000006821"/>
    </source>
</evidence>